<name>A0A8S3F5Z8_9BILA</name>
<evidence type="ECO:0000313" key="3">
    <source>
        <dbReference type="Proteomes" id="UP000681967"/>
    </source>
</evidence>
<proteinExistence type="predicted"/>
<dbReference type="Proteomes" id="UP000681967">
    <property type="component" value="Unassembled WGS sequence"/>
</dbReference>
<dbReference type="EMBL" id="CAJOBH010239257">
    <property type="protein sequence ID" value="CAF5103128.1"/>
    <property type="molecule type" value="Genomic_DNA"/>
</dbReference>
<organism evidence="1 3">
    <name type="scientific">Rotaria magnacalcarata</name>
    <dbReference type="NCBI Taxonomy" id="392030"/>
    <lineage>
        <taxon>Eukaryota</taxon>
        <taxon>Metazoa</taxon>
        <taxon>Spiralia</taxon>
        <taxon>Gnathifera</taxon>
        <taxon>Rotifera</taxon>
        <taxon>Eurotatoria</taxon>
        <taxon>Bdelloidea</taxon>
        <taxon>Philodinida</taxon>
        <taxon>Philodinidae</taxon>
        <taxon>Rotaria</taxon>
    </lineage>
</organism>
<evidence type="ECO:0000313" key="2">
    <source>
        <dbReference type="EMBL" id="CAF5192533.1"/>
    </source>
</evidence>
<accession>A0A8S3F5Z8</accession>
<sequence>MLKSFNSLISDQMNSKYYYVNRQLFKTHFTLEHLLTLCQEIIEEQQQIIIDKKITKILVNIIEALVENDINIIAVLMNFVLVIHPLIKTYVTYNKAHFYFISKPFSYYQTRNKSKTEDLLRQTYKNQNSKILKRQRSSTVHNEQLVDTSSIRKAHSFTDLSTPIATKGNDGENLNQRRGHYIDTSDTPRTTNFVNESNLLGIKDCPHNVDYLSTGILRLLTNIAVTTSDRLMVKLIDHVFRLNILIVLLLDASMAKRVQCLRLLDVILKRMDKDKVQNTVLRVDLHTMLANQIYHQLDGRDNEKELVEICVSIALQRPIQFDIKL</sequence>
<evidence type="ECO:0000313" key="1">
    <source>
        <dbReference type="EMBL" id="CAF5103128.1"/>
    </source>
</evidence>
<feature type="non-terminal residue" evidence="1">
    <location>
        <position position="325"/>
    </location>
</feature>
<dbReference type="EMBL" id="CAJOBJ010338820">
    <property type="protein sequence ID" value="CAF5192533.1"/>
    <property type="molecule type" value="Genomic_DNA"/>
</dbReference>
<reference evidence="1" key="1">
    <citation type="submission" date="2021-02" db="EMBL/GenBank/DDBJ databases">
        <authorList>
            <person name="Nowell W R."/>
        </authorList>
    </citation>
    <scope>NUCLEOTIDE SEQUENCE</scope>
</reference>
<dbReference type="AlphaFoldDB" id="A0A8S3F5Z8"/>
<gene>
    <name evidence="1" type="ORF">BYL167_LOCUS64636</name>
    <name evidence="2" type="ORF">GIL414_LOCUS73528</name>
</gene>
<dbReference type="Proteomes" id="UP000681720">
    <property type="component" value="Unassembled WGS sequence"/>
</dbReference>
<protein>
    <submittedName>
        <fullName evidence="1">Uncharacterized protein</fullName>
    </submittedName>
</protein>
<comment type="caution">
    <text evidence="1">The sequence shown here is derived from an EMBL/GenBank/DDBJ whole genome shotgun (WGS) entry which is preliminary data.</text>
</comment>